<evidence type="ECO:0000256" key="4">
    <source>
        <dbReference type="ARBA" id="ARBA00022801"/>
    </source>
</evidence>
<dbReference type="Pfam" id="PF13091">
    <property type="entry name" value="PLDc_2"/>
    <property type="match status" value="2"/>
</dbReference>
<sequence length="647" mass="72653">MIAKKFLLVLLFMAGPLCNSTLAVQADSSSVEWIKVYFNMPADYSVAQPGNMSNSNADLIGTLESLIASAEHSVDLAIYDLEHARIGRALAEAKERGVRVRVVTDNYNRTDAKQIDSTMWAILRKADITSIDDDGDVYKEDGGIVDHSLTNSGADMHHKFAVIDAKSNTPQDDIVWTGSTNMTYTGAYNTNNTIVIKDSGIAEAYLKEFEQMWGGTDALPNPGRALYHKDKKEVSDHVYYVDNTKVEVYFAPINRTDTKPSIMKRLVEVIRKEAQHDVVFQAFAITPSIALSRTIWQMSATGEIVLNGVIDPMFYYRYKSNGDIWASREAKLSNRMILPAKEMRKLHHKVMLVDSNHPDSLDSAITIAGSYNFSKNAEVNNDENLLIIHSDRITNQYYQDFLGVVRRAQGQAPIPAPPIDSERWYKVKEVSDGSQFAIEVAPGFEYNVRFLGVNMPRIYAGNDSSEYYSVEASEYVRNFISGKKVRLQGPSGESPEARFGAFQAYVTLKDKGTSVALNRHLLRQGFGRFSNYFAQHPDSVRMFKKYEQKAENSKKGLWKHPEKIGKTYLRAQLMGGQVEPSDAFPININTADESLLDLLPGIGPAYAKRIVAYREQHGRFTDIEQLRNIHGIGPKTMQKLRPNVVIE</sequence>
<dbReference type="SMART" id="SM00155">
    <property type="entry name" value="PLDc"/>
    <property type="match status" value="2"/>
</dbReference>
<dbReference type="PROSITE" id="PS50830">
    <property type="entry name" value="TNASE_3"/>
    <property type="match status" value="1"/>
</dbReference>
<dbReference type="GO" id="GO:0006281">
    <property type="term" value="P:DNA repair"/>
    <property type="evidence" value="ECO:0007669"/>
    <property type="project" value="InterPro"/>
</dbReference>
<dbReference type="GO" id="GO:0003677">
    <property type="term" value="F:DNA binding"/>
    <property type="evidence" value="ECO:0007669"/>
    <property type="project" value="InterPro"/>
</dbReference>
<dbReference type="GO" id="GO:0006793">
    <property type="term" value="P:phosphorus metabolic process"/>
    <property type="evidence" value="ECO:0007669"/>
    <property type="project" value="UniProtKB-ARBA"/>
</dbReference>
<evidence type="ECO:0000256" key="5">
    <source>
        <dbReference type="ARBA" id="ARBA00022963"/>
    </source>
</evidence>
<evidence type="ECO:0000259" key="9">
    <source>
        <dbReference type="PROSITE" id="PS50830"/>
    </source>
</evidence>
<keyword evidence="6" id="KW-0443">Lipid metabolism</keyword>
<dbReference type="SUPFAM" id="SSF56024">
    <property type="entry name" value="Phospholipase D/nuclease"/>
    <property type="match status" value="2"/>
</dbReference>
<dbReference type="InterPro" id="IPR004509">
    <property type="entry name" value="Competence_ComEA_HhH"/>
</dbReference>
<dbReference type="PROSITE" id="PS50035">
    <property type="entry name" value="PLD"/>
    <property type="match status" value="1"/>
</dbReference>
<dbReference type="GO" id="GO:0004630">
    <property type="term" value="F:phospholipase D activity"/>
    <property type="evidence" value="ECO:0007669"/>
    <property type="project" value="UniProtKB-EC"/>
</dbReference>
<comment type="caution">
    <text evidence="10">The sequence shown here is derived from an EMBL/GenBank/DDBJ whole genome shotgun (WGS) entry which is preliminary data.</text>
</comment>
<dbReference type="PANTHER" id="PTHR43856:SF1">
    <property type="entry name" value="MITOCHONDRIAL CARDIOLIPIN HYDROLASE"/>
    <property type="match status" value="1"/>
</dbReference>
<reference evidence="10 11" key="1">
    <citation type="submission" date="2020-02" db="EMBL/GenBank/DDBJ databases">
        <title>Aliifodinibius halophilus 2W32, complete genome.</title>
        <authorList>
            <person name="Li Y."/>
            <person name="Wu S."/>
        </authorList>
    </citation>
    <scope>NUCLEOTIDE SEQUENCE [LARGE SCALE GENOMIC DNA]</scope>
    <source>
        <strain evidence="10 11">2W32</strain>
    </source>
</reference>
<keyword evidence="11" id="KW-1185">Reference proteome</keyword>
<evidence type="ECO:0000256" key="6">
    <source>
        <dbReference type="ARBA" id="ARBA00023098"/>
    </source>
</evidence>
<dbReference type="SUPFAM" id="SSF47781">
    <property type="entry name" value="RuvA domain 2-like"/>
    <property type="match status" value="1"/>
</dbReference>
<dbReference type="Gene3D" id="3.30.870.10">
    <property type="entry name" value="Endonuclease Chain A"/>
    <property type="match status" value="2"/>
</dbReference>
<organism evidence="10 11">
    <name type="scientific">Fodinibius halophilus</name>
    <dbReference type="NCBI Taxonomy" id="1736908"/>
    <lineage>
        <taxon>Bacteria</taxon>
        <taxon>Pseudomonadati</taxon>
        <taxon>Balneolota</taxon>
        <taxon>Balneolia</taxon>
        <taxon>Balneolales</taxon>
        <taxon>Balneolaceae</taxon>
        <taxon>Fodinibius</taxon>
    </lineage>
</organism>
<dbReference type="SMART" id="SM00318">
    <property type="entry name" value="SNc"/>
    <property type="match status" value="1"/>
</dbReference>
<feature type="chain" id="PRO_5027013911" description="phospholipase D" evidence="7">
    <location>
        <begin position="26"/>
        <end position="647"/>
    </location>
</feature>
<dbReference type="PANTHER" id="PTHR43856">
    <property type="entry name" value="CARDIOLIPIN HYDROLASE"/>
    <property type="match status" value="1"/>
</dbReference>
<dbReference type="Gene3D" id="2.40.50.90">
    <property type="match status" value="1"/>
</dbReference>
<dbReference type="Gene3D" id="1.10.150.320">
    <property type="entry name" value="Photosystem II 12 kDa extrinsic protein"/>
    <property type="match status" value="1"/>
</dbReference>
<dbReference type="Proteomes" id="UP000479132">
    <property type="component" value="Unassembled WGS sequence"/>
</dbReference>
<dbReference type="InterPro" id="IPR051406">
    <property type="entry name" value="PLD_domain"/>
</dbReference>
<feature type="domain" description="TNase-like" evidence="9">
    <location>
        <begin position="421"/>
        <end position="560"/>
    </location>
</feature>
<dbReference type="CDD" id="cd09116">
    <property type="entry name" value="PLDc_Nuc_like"/>
    <property type="match status" value="1"/>
</dbReference>
<evidence type="ECO:0000256" key="7">
    <source>
        <dbReference type="SAM" id="SignalP"/>
    </source>
</evidence>
<evidence type="ECO:0000256" key="3">
    <source>
        <dbReference type="ARBA" id="ARBA00012027"/>
    </source>
</evidence>
<keyword evidence="7" id="KW-0732">Signal</keyword>
<protein>
    <recommendedName>
        <fullName evidence="3">phospholipase D</fullName>
        <ecNumber evidence="3">3.1.4.4</ecNumber>
    </recommendedName>
</protein>
<proteinExistence type="inferred from homology"/>
<dbReference type="RefSeq" id="WP_165268604.1">
    <property type="nucleotide sequence ID" value="NZ_JAALLS010000011.1"/>
</dbReference>
<gene>
    <name evidence="10" type="ORF">G3569_09810</name>
</gene>
<evidence type="ECO:0000259" key="8">
    <source>
        <dbReference type="PROSITE" id="PS50035"/>
    </source>
</evidence>
<dbReference type="SUPFAM" id="SSF50199">
    <property type="entry name" value="Staphylococcal nuclease"/>
    <property type="match status" value="1"/>
</dbReference>
<dbReference type="NCBIfam" id="TIGR00426">
    <property type="entry name" value="competence protein ComEA helix-hairpin-helix repeat region"/>
    <property type="match status" value="1"/>
</dbReference>
<name>A0A6M1T9G2_9BACT</name>
<dbReference type="SMART" id="SM00278">
    <property type="entry name" value="HhH1"/>
    <property type="match status" value="2"/>
</dbReference>
<evidence type="ECO:0000313" key="11">
    <source>
        <dbReference type="Proteomes" id="UP000479132"/>
    </source>
</evidence>
<keyword evidence="5" id="KW-0442">Lipid degradation</keyword>
<feature type="domain" description="PLD phosphodiesterase" evidence="8">
    <location>
        <begin position="342"/>
        <end position="377"/>
    </location>
</feature>
<evidence type="ECO:0000256" key="2">
    <source>
        <dbReference type="ARBA" id="ARBA00008664"/>
    </source>
</evidence>
<accession>A0A6M1T9G2</accession>
<keyword evidence="4" id="KW-0378">Hydrolase</keyword>
<dbReference type="Pfam" id="PF00565">
    <property type="entry name" value="SNase"/>
    <property type="match status" value="1"/>
</dbReference>
<evidence type="ECO:0000313" key="10">
    <source>
        <dbReference type="EMBL" id="NGP88651.1"/>
    </source>
</evidence>
<dbReference type="GO" id="GO:0016042">
    <property type="term" value="P:lipid catabolic process"/>
    <property type="evidence" value="ECO:0007669"/>
    <property type="project" value="UniProtKB-KW"/>
</dbReference>
<dbReference type="GO" id="GO:0016891">
    <property type="term" value="F:RNA endonuclease activity producing 5'-phosphomonoesters, hydrolytic mechanism"/>
    <property type="evidence" value="ECO:0007669"/>
    <property type="project" value="TreeGrafter"/>
</dbReference>
<dbReference type="EC" id="3.1.4.4" evidence="3"/>
<dbReference type="InterPro" id="IPR016071">
    <property type="entry name" value="Staphylococal_nuclease_OB-fold"/>
</dbReference>
<dbReference type="EMBL" id="JAALLS010000011">
    <property type="protein sequence ID" value="NGP88651.1"/>
    <property type="molecule type" value="Genomic_DNA"/>
</dbReference>
<dbReference type="InterPro" id="IPR010994">
    <property type="entry name" value="RuvA_2-like"/>
</dbReference>
<feature type="signal peptide" evidence="7">
    <location>
        <begin position="1"/>
        <end position="25"/>
    </location>
</feature>
<dbReference type="Pfam" id="PF12836">
    <property type="entry name" value="HHH_3"/>
    <property type="match status" value="1"/>
</dbReference>
<dbReference type="AlphaFoldDB" id="A0A6M1T9G2"/>
<dbReference type="InterPro" id="IPR001736">
    <property type="entry name" value="PLipase_D/transphosphatidylase"/>
</dbReference>
<comment type="similarity">
    <text evidence="2">Belongs to the phospholipase D family.</text>
</comment>
<dbReference type="InterPro" id="IPR025202">
    <property type="entry name" value="PLD-like_dom"/>
</dbReference>
<evidence type="ECO:0000256" key="1">
    <source>
        <dbReference type="ARBA" id="ARBA00000798"/>
    </source>
</evidence>
<comment type="catalytic activity">
    <reaction evidence="1">
        <text>a 1,2-diacyl-sn-glycero-3-phosphocholine + H2O = a 1,2-diacyl-sn-glycero-3-phosphate + choline + H(+)</text>
        <dbReference type="Rhea" id="RHEA:14445"/>
        <dbReference type="ChEBI" id="CHEBI:15354"/>
        <dbReference type="ChEBI" id="CHEBI:15377"/>
        <dbReference type="ChEBI" id="CHEBI:15378"/>
        <dbReference type="ChEBI" id="CHEBI:57643"/>
        <dbReference type="ChEBI" id="CHEBI:58608"/>
        <dbReference type="EC" id="3.1.4.4"/>
    </reaction>
</comment>
<dbReference type="InterPro" id="IPR035437">
    <property type="entry name" value="SNase_OB-fold_sf"/>
</dbReference>
<dbReference type="InterPro" id="IPR003583">
    <property type="entry name" value="Hlx-hairpin-Hlx_DNA-bd_motif"/>
</dbReference>